<dbReference type="InterPro" id="IPR000772">
    <property type="entry name" value="Ricin_B_lectin"/>
</dbReference>
<dbReference type="SMART" id="SM00710">
    <property type="entry name" value="PbH1"/>
    <property type="match status" value="6"/>
</dbReference>
<evidence type="ECO:0000313" key="4">
    <source>
        <dbReference type="Proteomes" id="UP000011554"/>
    </source>
</evidence>
<accession>M0B5S5</accession>
<dbReference type="SUPFAM" id="SSF50370">
    <property type="entry name" value="Ricin B-like lectins"/>
    <property type="match status" value="1"/>
</dbReference>
<dbReference type="PROSITE" id="PS51318">
    <property type="entry name" value="TAT"/>
    <property type="match status" value="1"/>
</dbReference>
<dbReference type="Gene3D" id="2.80.10.50">
    <property type="match status" value="1"/>
</dbReference>
<sequence length="685" mass="72699">MSNGDSSQNGTHGSERETNGRISMGRRGAMTALGAVGLGATLTGAVSARESARTDGRDGLGTQPWYEWEADVTASGHRLTDLDALDVAHTHTNSRDAAVVVWRDDDGVYHADDRGGTVASDGEPMAVLQAALDALDADRRTKATVQIATDLTVSDSHDVTGVDVPSHTRLAIAGAVTVEGETGDLFLVEGVENVEFTRLVVRGPASRAIFADDCSDLTIGRLWIDGVTVQGVRLQGGCTDVQIDTAYVANTGHHGIETYDVERIQIGQVTGVDPGSSVVLLNETVDATVGQVVGRNPSFDYATFRLANGCRNVSVGRVISRGGVRGLSIITGTRDVTVGSVLIQGGRKAGILLVDVKNVKILGGVIKNTDGPGVNFWSIGLMGESSEINEGVTLANLRITDDRDEPRQPWAIDEDGACLHNQFINNDVRGGGTEGRIKTASETTVVRGNVGGGLDRGTVTLESGGSPAARVAGVSEHYRSTPEARTAPYDEASAAAAWEQYPAWNAETGQWDLVFEWRTDPGTDIDVDYVVDRPRAAIGREIDRDSLWEEAVQSIEPGTYRIVAEHSGKVLEVADGSTATGAAIQQGEFADDPHQRWVVDGEMEGRQGWFTLAAEHSGKGIVFSGTDAVQGSVAEYRAERYESGFQVDVPGGRLEVADAALDSGAPVRAGPWRGASHQIWSFDRL</sequence>
<dbReference type="InterPro" id="IPR006626">
    <property type="entry name" value="PbH1"/>
</dbReference>
<dbReference type="PATRIC" id="fig|29540.5.peg.309"/>
<dbReference type="AlphaFoldDB" id="M0B5S5"/>
<reference evidence="3 4" key="1">
    <citation type="journal article" date="2014" name="PLoS Genet.">
        <title>Phylogenetically driven sequencing of extremely halophilic archaea reveals strategies for static and dynamic osmo-response.</title>
        <authorList>
            <person name="Becker E.A."/>
            <person name="Seitzer P.M."/>
            <person name="Tritt A."/>
            <person name="Larsen D."/>
            <person name="Krusor M."/>
            <person name="Yao A.I."/>
            <person name="Wu D."/>
            <person name="Madern D."/>
            <person name="Eisen J.A."/>
            <person name="Darling A.E."/>
            <person name="Facciotti M.T."/>
        </authorList>
    </citation>
    <scope>NUCLEOTIDE SEQUENCE [LARGE SCALE GENOMIC DNA]</scope>
    <source>
        <strain evidence="3 4">DSM 12278</strain>
    </source>
</reference>
<dbReference type="GO" id="GO:0030246">
    <property type="term" value="F:carbohydrate binding"/>
    <property type="evidence" value="ECO:0007669"/>
    <property type="project" value="UniProtKB-KW"/>
</dbReference>
<dbReference type="InterPro" id="IPR011050">
    <property type="entry name" value="Pectin_lyase_fold/virulence"/>
</dbReference>
<dbReference type="eggNOG" id="arCOG09138">
    <property type="taxonomic scope" value="Archaea"/>
</dbReference>
<dbReference type="InterPro" id="IPR006311">
    <property type="entry name" value="TAT_signal"/>
</dbReference>
<dbReference type="SUPFAM" id="SSF51126">
    <property type="entry name" value="Pectin lyase-like"/>
    <property type="match status" value="1"/>
</dbReference>
<organism evidence="3 4">
    <name type="scientific">Natrialba asiatica (strain ATCC 700177 / DSM 12278 / JCM 9576 / FERM P-10747 / NBRC 102637 / 172P1)</name>
    <dbReference type="NCBI Taxonomy" id="29540"/>
    <lineage>
        <taxon>Archaea</taxon>
        <taxon>Methanobacteriati</taxon>
        <taxon>Methanobacteriota</taxon>
        <taxon>Stenosarchaea group</taxon>
        <taxon>Halobacteria</taxon>
        <taxon>Halobacteriales</taxon>
        <taxon>Natrialbaceae</taxon>
        <taxon>Natrialba</taxon>
    </lineage>
</organism>
<dbReference type="InterPro" id="IPR012334">
    <property type="entry name" value="Pectin_lyas_fold"/>
</dbReference>
<dbReference type="CDD" id="cd00161">
    <property type="entry name" value="beta-trefoil_Ricin-like"/>
    <property type="match status" value="1"/>
</dbReference>
<keyword evidence="3" id="KW-0430">Lectin</keyword>
<comment type="caution">
    <text evidence="3">The sequence shown here is derived from an EMBL/GenBank/DDBJ whole genome shotgun (WGS) entry which is preliminary data.</text>
</comment>
<feature type="compositionally biased region" description="Polar residues" evidence="1">
    <location>
        <begin position="1"/>
        <end position="12"/>
    </location>
</feature>
<dbReference type="EMBL" id="AOIO01000003">
    <property type="protein sequence ID" value="ELZ06160.1"/>
    <property type="molecule type" value="Genomic_DNA"/>
</dbReference>
<name>M0B5S5_NATA1</name>
<dbReference type="Proteomes" id="UP000011554">
    <property type="component" value="Unassembled WGS sequence"/>
</dbReference>
<feature type="region of interest" description="Disordered" evidence="1">
    <location>
        <begin position="1"/>
        <end position="24"/>
    </location>
</feature>
<proteinExistence type="predicted"/>
<dbReference type="Gene3D" id="2.160.20.10">
    <property type="entry name" value="Single-stranded right-handed beta-helix, Pectin lyase-like"/>
    <property type="match status" value="1"/>
</dbReference>
<dbReference type="InterPro" id="IPR035992">
    <property type="entry name" value="Ricin_B-like_lectins"/>
</dbReference>
<keyword evidence="4" id="KW-1185">Reference proteome</keyword>
<protein>
    <submittedName>
        <fullName evidence="3">Ricin B lectin</fullName>
    </submittedName>
</protein>
<evidence type="ECO:0000259" key="2">
    <source>
        <dbReference type="Pfam" id="PF14200"/>
    </source>
</evidence>
<evidence type="ECO:0000313" key="3">
    <source>
        <dbReference type="EMBL" id="ELZ06160.1"/>
    </source>
</evidence>
<gene>
    <name evidence="3" type="ORF">C481_01470</name>
</gene>
<dbReference type="OrthoDB" id="184747at2157"/>
<dbReference type="Pfam" id="PF14200">
    <property type="entry name" value="RicinB_lectin_2"/>
    <property type="match status" value="1"/>
</dbReference>
<evidence type="ECO:0000256" key="1">
    <source>
        <dbReference type="SAM" id="MobiDB-lite"/>
    </source>
</evidence>
<feature type="domain" description="Ricin B lectin" evidence="2">
    <location>
        <begin position="554"/>
        <end position="624"/>
    </location>
</feature>
<dbReference type="RefSeq" id="WP_006107007.1">
    <property type="nucleotide sequence ID" value="NZ_AOIO01000003.1"/>
</dbReference>
<dbReference type="STRING" id="29540.C481_01470"/>